<evidence type="ECO:0000256" key="8">
    <source>
        <dbReference type="ARBA" id="ARBA00022695"/>
    </source>
</evidence>
<evidence type="ECO:0000256" key="2">
    <source>
        <dbReference type="ARBA" id="ARBA00007663"/>
    </source>
</evidence>
<feature type="binding site" evidence="14">
    <location>
        <position position="222"/>
    </location>
    <ligand>
        <name>ATP</name>
        <dbReference type="ChEBI" id="CHEBI:30616"/>
    </ligand>
</feature>
<dbReference type="GO" id="GO:0061710">
    <property type="term" value="F:L-threonylcarbamoyladenylate synthase"/>
    <property type="evidence" value="ECO:0007669"/>
    <property type="project" value="UniProtKB-EC"/>
</dbReference>
<dbReference type="Gene3D" id="3.90.870.10">
    <property type="entry name" value="DHBP synthase"/>
    <property type="match status" value="1"/>
</dbReference>
<evidence type="ECO:0000256" key="7">
    <source>
        <dbReference type="ARBA" id="ARBA00022694"/>
    </source>
</evidence>
<dbReference type="EC" id="2.7.7.87" evidence="3 13"/>
<dbReference type="GO" id="GO:0005524">
    <property type="term" value="F:ATP binding"/>
    <property type="evidence" value="ECO:0007669"/>
    <property type="project" value="UniProtKB-UniRule"/>
</dbReference>
<evidence type="ECO:0000313" key="18">
    <source>
        <dbReference type="Proteomes" id="UP000288259"/>
    </source>
</evidence>
<feature type="domain" description="YrdC-like" evidence="16">
    <location>
        <begin position="40"/>
        <end position="226"/>
    </location>
</feature>
<dbReference type="SUPFAM" id="SSF55821">
    <property type="entry name" value="YrdC/RibB"/>
    <property type="match status" value="1"/>
</dbReference>
<comment type="subcellular location">
    <subcellularLocation>
        <location evidence="1 13">Cytoplasm</location>
    </subcellularLocation>
</comment>
<feature type="compositionally biased region" description="Low complexity" evidence="15">
    <location>
        <begin position="7"/>
        <end position="18"/>
    </location>
</feature>
<organism evidence="17 18">
    <name type="scientific">Pseudidiomarina insulisalsae</name>
    <dbReference type="NCBI Taxonomy" id="575789"/>
    <lineage>
        <taxon>Bacteria</taxon>
        <taxon>Pseudomonadati</taxon>
        <taxon>Pseudomonadota</taxon>
        <taxon>Gammaproteobacteria</taxon>
        <taxon>Alteromonadales</taxon>
        <taxon>Idiomarinaceae</taxon>
        <taxon>Pseudidiomarina</taxon>
    </lineage>
</organism>
<sequence length="344" mass="37455">MAGCIYGSGSRRNSSCRNAPPRAGVSWERVMTLLFNADNEKELQHVGRLLQLGGVVAIPTETVYGLAADASNVKAIQRVYEAKNRPADHPSIVHIGRVGQLTDWAVEIPDAAYQLAEAFWPGPLTLLLQRHPHVSPLVTGGGYGIGVRLPAQRHTRKILSDFNLAVIAPSANMHQQLSPVTAAQVMQQLDGRIDAVLDGGRCDVGIESTIVDVREGTPRILRPGLISAEQIAKVLGVEVETPVRHRVSVAGNQARHYQPRTPLEWYQVGAVLTDNDVVLVREPLSELGGRQIALGGDPEAYAHELYHTLYELDQQGLARILVAPLPQDPAWLPLTNRLERAVTA</sequence>
<comment type="similarity">
    <text evidence="2 13">Belongs to the SUA5 family.</text>
</comment>
<evidence type="ECO:0000313" key="17">
    <source>
        <dbReference type="EMBL" id="RUO62197.1"/>
    </source>
</evidence>
<dbReference type="GO" id="GO:0000049">
    <property type="term" value="F:tRNA binding"/>
    <property type="evidence" value="ECO:0007669"/>
    <property type="project" value="TreeGrafter"/>
</dbReference>
<keyword evidence="8 13" id="KW-0548">Nucleotidyltransferase</keyword>
<comment type="function">
    <text evidence="13">Required for the formation of a threonylcarbamoyl group on adenosine at position 37 (t(6)A37) in tRNAs that read codons beginning with adenine.</text>
</comment>
<dbReference type="AlphaFoldDB" id="A0A432YMI5"/>
<dbReference type="InterPro" id="IPR017945">
    <property type="entry name" value="DHBP_synth_RibB-like_a/b_dom"/>
</dbReference>
<evidence type="ECO:0000256" key="9">
    <source>
        <dbReference type="ARBA" id="ARBA00022741"/>
    </source>
</evidence>
<feature type="binding site" evidence="14">
    <location>
        <position position="62"/>
    </location>
    <ligand>
        <name>L-threonine</name>
        <dbReference type="ChEBI" id="CHEBI:57926"/>
    </ligand>
</feature>
<keyword evidence="5 13" id="KW-0963">Cytoplasm</keyword>
<evidence type="ECO:0000256" key="11">
    <source>
        <dbReference type="ARBA" id="ARBA00029774"/>
    </source>
</evidence>
<evidence type="ECO:0000256" key="14">
    <source>
        <dbReference type="PIRSR" id="PIRSR004930-1"/>
    </source>
</evidence>
<keyword evidence="6 13" id="KW-0808">Transferase</keyword>
<dbReference type="PROSITE" id="PS51163">
    <property type="entry name" value="YRDC"/>
    <property type="match status" value="1"/>
</dbReference>
<reference evidence="18" key="1">
    <citation type="journal article" date="2018" name="Front. Microbiol.">
        <title>Genome-Based Analysis Reveals the Taxonomy and Diversity of the Family Idiomarinaceae.</title>
        <authorList>
            <person name="Liu Y."/>
            <person name="Lai Q."/>
            <person name="Shao Z."/>
        </authorList>
    </citation>
    <scope>NUCLEOTIDE SEQUENCE [LARGE SCALE GENOMIC DNA]</scope>
    <source>
        <strain evidence="18">CVS-6</strain>
    </source>
</reference>
<dbReference type="InterPro" id="IPR050156">
    <property type="entry name" value="TC-AMP_synthase_SUA5"/>
</dbReference>
<feature type="binding site" evidence="14">
    <location>
        <position position="94"/>
    </location>
    <ligand>
        <name>L-threonine</name>
        <dbReference type="ChEBI" id="CHEBI:57926"/>
    </ligand>
</feature>
<evidence type="ECO:0000256" key="12">
    <source>
        <dbReference type="ARBA" id="ARBA00048366"/>
    </source>
</evidence>
<evidence type="ECO:0000256" key="13">
    <source>
        <dbReference type="PIRNR" id="PIRNR004930"/>
    </source>
</evidence>
<feature type="binding site" evidence="14">
    <location>
        <position position="168"/>
    </location>
    <ligand>
        <name>L-threonine</name>
        <dbReference type="ChEBI" id="CHEBI:57926"/>
    </ligand>
</feature>
<dbReference type="InterPro" id="IPR005145">
    <property type="entry name" value="Sua5_C"/>
</dbReference>
<dbReference type="PANTHER" id="PTHR17490:SF16">
    <property type="entry name" value="THREONYLCARBAMOYL-AMP SYNTHASE"/>
    <property type="match status" value="1"/>
</dbReference>
<feature type="binding site" evidence="14">
    <location>
        <position position="257"/>
    </location>
    <ligand>
        <name>ATP</name>
        <dbReference type="ChEBI" id="CHEBI:30616"/>
    </ligand>
</feature>
<dbReference type="Proteomes" id="UP000288259">
    <property type="component" value="Unassembled WGS sequence"/>
</dbReference>
<name>A0A432YMI5_9GAMM</name>
<evidence type="ECO:0000256" key="5">
    <source>
        <dbReference type="ARBA" id="ARBA00022490"/>
    </source>
</evidence>
<evidence type="ECO:0000256" key="6">
    <source>
        <dbReference type="ARBA" id="ARBA00022679"/>
    </source>
</evidence>
<accession>A0A432YMI5</accession>
<evidence type="ECO:0000256" key="1">
    <source>
        <dbReference type="ARBA" id="ARBA00004496"/>
    </source>
</evidence>
<evidence type="ECO:0000256" key="15">
    <source>
        <dbReference type="SAM" id="MobiDB-lite"/>
    </source>
</evidence>
<feature type="binding site" evidence="14">
    <location>
        <position position="148"/>
    </location>
    <ligand>
        <name>L-threonine</name>
        <dbReference type="ChEBI" id="CHEBI:57926"/>
    </ligand>
</feature>
<evidence type="ECO:0000259" key="16">
    <source>
        <dbReference type="PROSITE" id="PS51163"/>
    </source>
</evidence>
<dbReference type="Gene3D" id="3.40.50.11030">
    <property type="entry name" value="Threonylcarbamoyl-AMP synthase, C-terminal domain"/>
    <property type="match status" value="1"/>
</dbReference>
<dbReference type="InterPro" id="IPR006070">
    <property type="entry name" value="Sua5-like_dom"/>
</dbReference>
<dbReference type="GO" id="GO:0003725">
    <property type="term" value="F:double-stranded RNA binding"/>
    <property type="evidence" value="ECO:0007669"/>
    <property type="project" value="UniProtKB-UniRule"/>
</dbReference>
<dbReference type="InterPro" id="IPR010923">
    <property type="entry name" value="T(6)A37_SUA5"/>
</dbReference>
<protein>
    <recommendedName>
        <fullName evidence="4 13">Threonylcarbamoyl-AMP synthase</fullName>
        <shortName evidence="13">TC-AMP synthase</shortName>
        <ecNumber evidence="3 13">2.7.7.87</ecNumber>
    </recommendedName>
    <alternativeName>
        <fullName evidence="11 13">L-threonylcarbamoyladenylate synthase</fullName>
    </alternativeName>
</protein>
<feature type="binding site" evidence="14">
    <location>
        <position position="170"/>
    </location>
    <ligand>
        <name>ATP</name>
        <dbReference type="ChEBI" id="CHEBI:30616"/>
    </ligand>
</feature>
<comment type="catalytic activity">
    <reaction evidence="12 13">
        <text>L-threonine + hydrogencarbonate + ATP = L-threonylcarbamoyladenylate + diphosphate + H2O</text>
        <dbReference type="Rhea" id="RHEA:36407"/>
        <dbReference type="ChEBI" id="CHEBI:15377"/>
        <dbReference type="ChEBI" id="CHEBI:17544"/>
        <dbReference type="ChEBI" id="CHEBI:30616"/>
        <dbReference type="ChEBI" id="CHEBI:33019"/>
        <dbReference type="ChEBI" id="CHEBI:57926"/>
        <dbReference type="ChEBI" id="CHEBI:73682"/>
        <dbReference type="EC" id="2.7.7.87"/>
    </reaction>
</comment>
<dbReference type="NCBIfam" id="TIGR00057">
    <property type="entry name" value="L-threonylcarbamoyladenylate synthase"/>
    <property type="match status" value="1"/>
</dbReference>
<dbReference type="PANTHER" id="PTHR17490">
    <property type="entry name" value="SUA5"/>
    <property type="match status" value="1"/>
</dbReference>
<dbReference type="GO" id="GO:0005737">
    <property type="term" value="C:cytoplasm"/>
    <property type="evidence" value="ECO:0007669"/>
    <property type="project" value="UniProtKB-SubCell"/>
</dbReference>
<feature type="binding site" evidence="14">
    <location>
        <position position="85"/>
    </location>
    <ligand>
        <name>ATP</name>
        <dbReference type="ChEBI" id="CHEBI:30616"/>
    </ligand>
</feature>
<evidence type="ECO:0000256" key="3">
    <source>
        <dbReference type="ARBA" id="ARBA00012584"/>
    </source>
</evidence>
<keyword evidence="10 13" id="KW-0067">ATP-binding</keyword>
<proteinExistence type="inferred from homology"/>
<dbReference type="InterPro" id="IPR038385">
    <property type="entry name" value="Sua5/YwlC_C"/>
</dbReference>
<feature type="region of interest" description="Disordered" evidence="15">
    <location>
        <begin position="1"/>
        <end position="22"/>
    </location>
</feature>
<keyword evidence="9 13" id="KW-0547">Nucleotide-binding</keyword>
<dbReference type="GO" id="GO:0006450">
    <property type="term" value="P:regulation of translational fidelity"/>
    <property type="evidence" value="ECO:0007669"/>
    <property type="project" value="TreeGrafter"/>
</dbReference>
<keyword evidence="7 13" id="KW-0819">tRNA processing</keyword>
<evidence type="ECO:0000256" key="4">
    <source>
        <dbReference type="ARBA" id="ARBA00015492"/>
    </source>
</evidence>
<keyword evidence="18" id="KW-1185">Reference proteome</keyword>
<dbReference type="Pfam" id="PF01300">
    <property type="entry name" value="Sua5_yciO_yrdC"/>
    <property type="match status" value="1"/>
</dbReference>
<dbReference type="GO" id="GO:0008033">
    <property type="term" value="P:tRNA processing"/>
    <property type="evidence" value="ECO:0007669"/>
    <property type="project" value="UniProtKB-KW"/>
</dbReference>
<dbReference type="PIRSF" id="PIRSF004930">
    <property type="entry name" value="Tln_factor_SUA5"/>
    <property type="match status" value="1"/>
</dbReference>
<gene>
    <name evidence="17" type="ORF">CWI71_04930</name>
</gene>
<evidence type="ECO:0000256" key="10">
    <source>
        <dbReference type="ARBA" id="ARBA00022840"/>
    </source>
</evidence>
<comment type="caution">
    <text evidence="17">The sequence shown here is derived from an EMBL/GenBank/DDBJ whole genome shotgun (WGS) entry which is preliminary data.</text>
</comment>
<feature type="binding site" evidence="14">
    <location>
        <position position="178"/>
    </location>
    <ligand>
        <name>ATP</name>
        <dbReference type="ChEBI" id="CHEBI:30616"/>
    </ligand>
</feature>
<feature type="binding site" evidence="14">
    <location>
        <position position="208"/>
    </location>
    <ligand>
        <name>L-threonine</name>
        <dbReference type="ChEBI" id="CHEBI:57926"/>
    </ligand>
</feature>
<dbReference type="EMBL" id="PIPY01000004">
    <property type="protein sequence ID" value="RUO62197.1"/>
    <property type="molecule type" value="Genomic_DNA"/>
</dbReference>
<dbReference type="Pfam" id="PF03481">
    <property type="entry name" value="Sua5_C"/>
    <property type="match status" value="1"/>
</dbReference>